<reference evidence="1 2" key="1">
    <citation type="submission" date="2016-08" db="EMBL/GenBank/DDBJ databases">
        <title>Draft genome of the agarase producing Sphingomonas sp. MCT13.</title>
        <authorList>
            <person name="D'Andrea M.M."/>
            <person name="Rossolini G.M."/>
            <person name="Thaller M.C."/>
        </authorList>
    </citation>
    <scope>NUCLEOTIDE SEQUENCE [LARGE SCALE GENOMIC DNA]</scope>
    <source>
        <strain evidence="1 2">MCT13</strain>
    </source>
</reference>
<evidence type="ECO:0000313" key="2">
    <source>
        <dbReference type="Proteomes" id="UP000094487"/>
    </source>
</evidence>
<sequence length="163" mass="16861">MRRFLFIAALAPLTACTVADDSYPSLLPRPIESRSNAEPARPDAVAAPDPALDARIADQRAAADAIVRRFNAAAIEAETRVAVARGLAVGSEAWIRAQTALAELAPIRGEMAGIVTSLEEIAIARASNGEPAYPALDAAIAELGSASETQGNRLAAMEDAIAG</sequence>
<accession>A0A1E3LR55</accession>
<dbReference type="OrthoDB" id="7583152at2"/>
<dbReference type="RefSeq" id="WP_069322098.1">
    <property type="nucleotide sequence ID" value="NZ_MDDS01000081.1"/>
</dbReference>
<dbReference type="Proteomes" id="UP000094487">
    <property type="component" value="Unassembled WGS sequence"/>
</dbReference>
<dbReference type="AlphaFoldDB" id="A0A1E3LR55"/>
<comment type="caution">
    <text evidence="1">The sequence shown here is derived from an EMBL/GenBank/DDBJ whole genome shotgun (WGS) entry which is preliminary data.</text>
</comment>
<proteinExistence type="predicted"/>
<dbReference type="EMBL" id="MDDS01000081">
    <property type="protein sequence ID" value="ODP36229.1"/>
    <property type="molecule type" value="Genomic_DNA"/>
</dbReference>
<organism evidence="1 2">
    <name type="scientific">Sphingomonas turrisvirgatae</name>
    <dbReference type="NCBI Taxonomy" id="1888892"/>
    <lineage>
        <taxon>Bacteria</taxon>
        <taxon>Pseudomonadati</taxon>
        <taxon>Pseudomonadota</taxon>
        <taxon>Alphaproteobacteria</taxon>
        <taxon>Sphingomonadales</taxon>
        <taxon>Sphingomonadaceae</taxon>
        <taxon>Sphingomonas</taxon>
    </lineage>
</organism>
<name>A0A1E3LR55_9SPHN</name>
<evidence type="ECO:0000313" key="1">
    <source>
        <dbReference type="EMBL" id="ODP36229.1"/>
    </source>
</evidence>
<gene>
    <name evidence="1" type="ORF">BFL28_07450</name>
</gene>
<protein>
    <submittedName>
        <fullName evidence="1">Uncharacterized protein</fullName>
    </submittedName>
</protein>
<keyword evidence="2" id="KW-1185">Reference proteome</keyword>